<dbReference type="EMBL" id="AEUZ02000001">
    <property type="protein sequence ID" value="EHJ56888.1"/>
    <property type="molecule type" value="Genomic_DNA"/>
</dbReference>
<dbReference type="SUPFAM" id="SSF55729">
    <property type="entry name" value="Acyl-CoA N-acyltransferases (Nat)"/>
    <property type="match status" value="1"/>
</dbReference>
<dbReference type="AlphaFoldDB" id="G5KIG3"/>
<dbReference type="GO" id="GO:0016747">
    <property type="term" value="F:acyltransferase activity, transferring groups other than amino-acyl groups"/>
    <property type="evidence" value="ECO:0007669"/>
    <property type="project" value="InterPro"/>
</dbReference>
<feature type="domain" description="N-acetyltransferase" evidence="1">
    <location>
        <begin position="19"/>
        <end position="174"/>
    </location>
</feature>
<evidence type="ECO:0000313" key="2">
    <source>
        <dbReference type="EMBL" id="EHJ56888.1"/>
    </source>
</evidence>
<dbReference type="InterPro" id="IPR016181">
    <property type="entry name" value="Acyl_CoA_acyltransferase"/>
</dbReference>
<dbReference type="RefSeq" id="WP_006739625.1">
    <property type="nucleotide sequence ID" value="NZ_AEUZ02000001.1"/>
</dbReference>
<reference evidence="2 3" key="1">
    <citation type="journal article" date="2014" name="Int. J. Syst. Evol. Microbiol.">
        <title>Phylogenomics and the dynamic genome evolution of the genus Streptococcus.</title>
        <authorList>
            <consortium name="The Broad Institute Genome Sequencing Platform"/>
            <person name="Richards V.P."/>
            <person name="Palmer S.R."/>
            <person name="Pavinski Bitar P.D."/>
            <person name="Qin X."/>
            <person name="Weinstock G.M."/>
            <person name="Highlander S.K."/>
            <person name="Town C.D."/>
            <person name="Burne R.A."/>
            <person name="Stanhope M.J."/>
        </authorList>
    </citation>
    <scope>NUCLEOTIDE SEQUENCE [LARGE SCALE GENOMIC DNA]</scope>
    <source>
        <strain evidence="2 3">2285-97</strain>
    </source>
</reference>
<dbReference type="InterPro" id="IPR051531">
    <property type="entry name" value="N-acetyltransferase"/>
</dbReference>
<name>G5KIG3_9STRE</name>
<dbReference type="PANTHER" id="PTHR43792">
    <property type="entry name" value="GNAT FAMILY, PUTATIVE (AFU_ORTHOLOGUE AFUA_3G00765)-RELATED-RELATED"/>
    <property type="match status" value="1"/>
</dbReference>
<keyword evidence="3" id="KW-1185">Reference proteome</keyword>
<comment type="caution">
    <text evidence="2">The sequence shown here is derived from an EMBL/GenBank/DDBJ whole genome shotgun (WGS) entry which is preliminary data.</text>
</comment>
<dbReference type="PROSITE" id="PS51186">
    <property type="entry name" value="GNAT"/>
    <property type="match status" value="1"/>
</dbReference>
<dbReference type="eggNOG" id="COG1670">
    <property type="taxonomic scope" value="Bacteria"/>
</dbReference>
<sequence>MTSIEEKLSQLRQFETSRLLLRPVTLDDAQAMFQYASDEENVRFAFKRNETIDDTKAMIAKIYLAKPLGLYGIVEKESDTFIGTLDLQNLNVDLGRAEIGYCLNKRFWNQGYATEATKAFIKLYFEELKMNLLIAQHDTANPASGRVMEKAGMLFSHNMPYDKIDDKDLSRLITSATYVITKEDYFNALELTKKAETSR</sequence>
<evidence type="ECO:0000313" key="3">
    <source>
        <dbReference type="Proteomes" id="UP000005388"/>
    </source>
</evidence>
<dbReference type="STRING" id="764291.STRUR_1674"/>
<proteinExistence type="predicted"/>
<dbReference type="PANTHER" id="PTHR43792:SF16">
    <property type="entry name" value="N-ACETYLTRANSFERASE DOMAIN-CONTAINING PROTEIN"/>
    <property type="match status" value="1"/>
</dbReference>
<dbReference type="InterPro" id="IPR000182">
    <property type="entry name" value="GNAT_dom"/>
</dbReference>
<protein>
    <submittedName>
        <fullName evidence="2">Acetyltransferase, GNAT family</fullName>
    </submittedName>
</protein>
<organism evidence="2 3">
    <name type="scientific">Streptococcus urinalis 2285-97</name>
    <dbReference type="NCBI Taxonomy" id="764291"/>
    <lineage>
        <taxon>Bacteria</taxon>
        <taxon>Bacillati</taxon>
        <taxon>Bacillota</taxon>
        <taxon>Bacilli</taxon>
        <taxon>Lactobacillales</taxon>
        <taxon>Streptococcaceae</taxon>
        <taxon>Streptococcus</taxon>
    </lineage>
</organism>
<dbReference type="Gene3D" id="3.40.630.30">
    <property type="match status" value="1"/>
</dbReference>
<gene>
    <name evidence="2" type="ORF">STRUR_1674</name>
</gene>
<evidence type="ECO:0000259" key="1">
    <source>
        <dbReference type="PROSITE" id="PS51186"/>
    </source>
</evidence>
<dbReference type="Pfam" id="PF13302">
    <property type="entry name" value="Acetyltransf_3"/>
    <property type="match status" value="1"/>
</dbReference>
<dbReference type="Proteomes" id="UP000005388">
    <property type="component" value="Unassembled WGS sequence"/>
</dbReference>
<accession>G5KIG3</accession>